<organism evidence="1 2">
    <name type="scientific">Elysia crispata</name>
    <name type="common">lettuce slug</name>
    <dbReference type="NCBI Taxonomy" id="231223"/>
    <lineage>
        <taxon>Eukaryota</taxon>
        <taxon>Metazoa</taxon>
        <taxon>Spiralia</taxon>
        <taxon>Lophotrochozoa</taxon>
        <taxon>Mollusca</taxon>
        <taxon>Gastropoda</taxon>
        <taxon>Heterobranchia</taxon>
        <taxon>Euthyneura</taxon>
        <taxon>Panpulmonata</taxon>
        <taxon>Sacoglossa</taxon>
        <taxon>Placobranchoidea</taxon>
        <taxon>Plakobranchidae</taxon>
        <taxon>Elysia</taxon>
    </lineage>
</organism>
<evidence type="ECO:0000313" key="2">
    <source>
        <dbReference type="Proteomes" id="UP001283361"/>
    </source>
</evidence>
<dbReference type="AlphaFoldDB" id="A0AAE0YPT3"/>
<dbReference type="Proteomes" id="UP001283361">
    <property type="component" value="Unassembled WGS sequence"/>
</dbReference>
<protein>
    <submittedName>
        <fullName evidence="1">Uncharacterized protein</fullName>
    </submittedName>
</protein>
<sequence length="75" mass="8621">MRARPDIGSREALIYKTRALVCGALRLPPLKEGRDRSRLEAEVFQILAICSRVTITGQRVLRQWSTKEYTFLSNN</sequence>
<proteinExistence type="predicted"/>
<evidence type="ECO:0000313" key="1">
    <source>
        <dbReference type="EMBL" id="KAK3752624.1"/>
    </source>
</evidence>
<name>A0AAE0YPT3_9GAST</name>
<reference evidence="1" key="1">
    <citation type="journal article" date="2023" name="G3 (Bethesda)">
        <title>A reference genome for the long-term kleptoplast-retaining sea slug Elysia crispata morphotype clarki.</title>
        <authorList>
            <person name="Eastman K.E."/>
            <person name="Pendleton A.L."/>
            <person name="Shaikh M.A."/>
            <person name="Suttiyut T."/>
            <person name="Ogas R."/>
            <person name="Tomko P."/>
            <person name="Gavelis G."/>
            <person name="Widhalm J.R."/>
            <person name="Wisecaver J.H."/>
        </authorList>
    </citation>
    <scope>NUCLEOTIDE SEQUENCE</scope>
    <source>
        <strain evidence="1">ECLA1</strain>
    </source>
</reference>
<keyword evidence="2" id="KW-1185">Reference proteome</keyword>
<dbReference type="EMBL" id="JAWDGP010005755">
    <property type="protein sequence ID" value="KAK3752624.1"/>
    <property type="molecule type" value="Genomic_DNA"/>
</dbReference>
<comment type="caution">
    <text evidence="1">The sequence shown here is derived from an EMBL/GenBank/DDBJ whole genome shotgun (WGS) entry which is preliminary data.</text>
</comment>
<gene>
    <name evidence="1" type="ORF">RRG08_008767</name>
</gene>
<accession>A0AAE0YPT3</accession>